<feature type="compositionally biased region" description="Basic and acidic residues" evidence="1">
    <location>
        <begin position="1380"/>
        <end position="1394"/>
    </location>
</feature>
<feature type="compositionally biased region" description="Low complexity" evidence="1">
    <location>
        <begin position="721"/>
        <end position="737"/>
    </location>
</feature>
<feature type="compositionally biased region" description="Polar residues" evidence="1">
    <location>
        <begin position="1647"/>
        <end position="1663"/>
    </location>
</feature>
<feature type="region of interest" description="Disordered" evidence="1">
    <location>
        <begin position="1"/>
        <end position="128"/>
    </location>
</feature>
<feature type="region of interest" description="Disordered" evidence="1">
    <location>
        <begin position="638"/>
        <end position="679"/>
    </location>
</feature>
<feature type="compositionally biased region" description="Basic and acidic residues" evidence="1">
    <location>
        <begin position="1509"/>
        <end position="1523"/>
    </location>
</feature>
<feature type="compositionally biased region" description="Polar residues" evidence="1">
    <location>
        <begin position="29"/>
        <end position="42"/>
    </location>
</feature>
<feature type="compositionally biased region" description="Low complexity" evidence="1">
    <location>
        <begin position="76"/>
        <end position="87"/>
    </location>
</feature>
<name>A0A077RDV0_9BASI</name>
<proteinExistence type="predicted"/>
<protein>
    <submittedName>
        <fullName evidence="2">Uncharacterized protein</fullName>
    </submittedName>
</protein>
<feature type="compositionally biased region" description="Polar residues" evidence="1">
    <location>
        <begin position="1596"/>
        <end position="1605"/>
    </location>
</feature>
<feature type="region of interest" description="Disordered" evidence="1">
    <location>
        <begin position="1361"/>
        <end position="1444"/>
    </location>
</feature>
<feature type="region of interest" description="Disordered" evidence="1">
    <location>
        <begin position="418"/>
        <end position="537"/>
    </location>
</feature>
<feature type="region of interest" description="Disordered" evidence="1">
    <location>
        <begin position="166"/>
        <end position="192"/>
    </location>
</feature>
<feature type="compositionally biased region" description="Low complexity" evidence="1">
    <location>
        <begin position="1029"/>
        <end position="1039"/>
    </location>
</feature>
<organism evidence="2">
    <name type="scientific">Melanopsichium pennsylvanicum 4</name>
    <dbReference type="NCBI Taxonomy" id="1398559"/>
    <lineage>
        <taxon>Eukaryota</taxon>
        <taxon>Fungi</taxon>
        <taxon>Dikarya</taxon>
        <taxon>Basidiomycota</taxon>
        <taxon>Ustilaginomycotina</taxon>
        <taxon>Ustilaginomycetes</taxon>
        <taxon>Ustilaginales</taxon>
        <taxon>Ustilaginaceae</taxon>
        <taxon>Melanopsichium</taxon>
    </lineage>
</organism>
<accession>A0A077RDV0</accession>
<feature type="region of interest" description="Disordered" evidence="1">
    <location>
        <begin position="1291"/>
        <end position="1341"/>
    </location>
</feature>
<feature type="region of interest" description="Disordered" evidence="1">
    <location>
        <begin position="552"/>
        <end position="618"/>
    </location>
</feature>
<sequence>MQSSASRAAGGSSSPRRQDPIATRKIVYTQLQTSEHPPSSSRIVIAEGSEFILEPVPSRASPSTSGFSSLARHVSAPDPSTSSSSHPIPDPHSRSVSSSNTPPRTRPADRPYRPPPSSSARFYERQQQLWMLQQPNSIPSSSLAHVSTILKLSQVATHRSASVTGLRNVVQPTPSPRSYASNSELLPPSSSRSQCDSYAFAQSRSRATSVSFLASPEPLHAGRARSGSDASSFTRSRISNGYQSLADDDSVDQDSYQSFSAMSFRLSDKELQANAAIASAAPVHCQAASLISGKVPKTLLGAETKQRNPSDSSLGESGDADWDAELGISEDDHAEPLRLPLLNEGEQVSQSYPKLLSDKEAANPNVTSSRLVVTAAAAPAQADSHLQSLHTADLKGIRVTSSVRENWDDDFLFQNEMESTPQSCRDAESRASIRAKTSASGATTRLLHQQDEEDDGDDVENWDDAFSWNADPRLTPSASTTSSLQKSGRWSHDESHDGIQSSSQRLPPDVRPHLNFGSPRYASTSKKRHSDASAASDATDFSARLAAQSDIDSVRPKLSQDSDDFSTRSKQRSPHGVANDGRRGKNSIGAGSDASGDDTETETPSEEPAPATKSRTTRRSLGAALGFDSSSKSVFVNNSAASTQSPSQPLSKQKDHTDSAGAKSHSRSQSKSKLGALQRLSFSRSRTSVANVCSSSVNETTEEGDTLRIYSDHVSRSQASLLSQLSSSSNRSNRGASPTSLEKSYAALRNTSFRRLLGRGDKSTAYLANGVEAAVISPSSLPRRGSELAQPLDAMISPSRHRPSTRASDCSMSPPTSRSSVRRSSEATPTRSRESGGLCHESPSQVPWNVPGSPTKVHASLKSPGQCFDTVGVGDLDTQRQSVGRSFSKDISSYTSGLGFTPTAGFRRECSSSNTLRANLTYGAENASTPSRSRRNESGSAAIARSAQAPRRESQARFLSEGASVDGATAPYPYLGEKMLRGSEDRGSASRSVCASTTHSHTSAESLYGYRMRKQISVSSGPDAHDSETSYGTSVSSSPGLSYVSSSGWLSHGKRGATPSMDTRDTAWTASVDLSGRNEPSSEQNEHSSRVGSVTGSPLCLDRTFEGAPVVFLPSIRKQSAPDNSFSKSRYASLAREDTHITDAPWTPCGEVASHPHRLSPVKKMTSTADPSVPILTAASAPSLQKPATRRNSLSDLKIPSRISKAQTGIRNNISLVRDFAKGIEELKLLKASYMYHQTRAPLSSADAQASVQNWLECADVLIGLGQGRSEADSAARVDTVSHTPLSARVDSRRATLSDVSRECPPRSPSDGIGSRQSSVSGARSTSGTSQATTSTTDGVRSVDAQREIDILSAILGSARVTTSTRADRGSHGRFQSETYTRDEMPQRDAERSAKPSNTPPHGASVALSNLTTPDRDSFDDGRFAKPIRTKRSSERPFNTAPVNVGLNEPTEVVSLNGVDVGDANRSAKRRLRSASRAGLQGLRELLKVFKGAVADEIQAPSKNSFETDAAKDDTKDEMRYSLDRGPTTPPTSKQKRRSLNLKRRSFLRSKTSLESMQVKPSDLISAQETTPPMPTLSDSNRSAYSTGKFERKMQGPSQSKSSLDITWEDGSRDAKKQPGTHAKAGRRISLQSALSGKRRSVDLAHTSVQSTKQLHTTDSRSANLDLRRPSLAVRPQSNLITTPDPRRASTSVDSVHHQSRPQEPLRSQSSVEEVANKLQPPMVQKLALRPEAMPGLLVYVQATKQHLQLAIDELGSPIST</sequence>
<feature type="compositionally biased region" description="Acidic residues" evidence="1">
    <location>
        <begin position="451"/>
        <end position="463"/>
    </location>
</feature>
<reference evidence="2" key="1">
    <citation type="journal article" date="2014" name="Genome Biol. Evol.">
        <title>Gene Loss Rather Than Gene Gain Is Associated with a Host Jump from Monocots to Dicots in the Smut Fungus Melanopsichium pennsylvanicum.</title>
        <authorList>
            <person name="Sharma R."/>
            <person name="Mishra B."/>
            <person name="Runge F."/>
            <person name="Thines M."/>
        </authorList>
    </citation>
    <scope>NUCLEOTIDE SEQUENCE</scope>
    <source>
        <strain evidence="2">4</strain>
    </source>
</reference>
<evidence type="ECO:0000313" key="2">
    <source>
        <dbReference type="EMBL" id="CDI56304.1"/>
    </source>
</evidence>
<feature type="compositionally biased region" description="Basic and acidic residues" evidence="1">
    <location>
        <begin position="1414"/>
        <end position="1424"/>
    </location>
</feature>
<feature type="compositionally biased region" description="Low complexity" evidence="1">
    <location>
        <begin position="808"/>
        <end position="819"/>
    </location>
</feature>
<feature type="compositionally biased region" description="Polar residues" evidence="1">
    <location>
        <begin position="1565"/>
        <end position="1586"/>
    </location>
</feature>
<feature type="region of interest" description="Disordered" evidence="1">
    <location>
        <begin position="721"/>
        <end position="741"/>
    </location>
</feature>
<feature type="compositionally biased region" description="Acidic residues" evidence="1">
    <location>
        <begin position="595"/>
        <end position="605"/>
    </location>
</feature>
<feature type="compositionally biased region" description="Low complexity" evidence="1">
    <location>
        <begin position="1"/>
        <end position="15"/>
    </location>
</feature>
<feature type="compositionally biased region" description="Polar residues" evidence="1">
    <location>
        <begin position="476"/>
        <end position="488"/>
    </location>
</feature>
<feature type="compositionally biased region" description="Polar residues" evidence="1">
    <location>
        <begin position="435"/>
        <end position="447"/>
    </location>
</feature>
<feature type="region of interest" description="Disordered" evidence="1">
    <location>
        <begin position="921"/>
        <end position="962"/>
    </location>
</feature>
<evidence type="ECO:0000256" key="1">
    <source>
        <dbReference type="SAM" id="MobiDB-lite"/>
    </source>
</evidence>
<feature type="region of interest" description="Disordered" evidence="1">
    <location>
        <begin position="1504"/>
        <end position="1711"/>
    </location>
</feature>
<feature type="compositionally biased region" description="Low complexity" evidence="1">
    <location>
        <begin position="1321"/>
        <end position="1337"/>
    </location>
</feature>
<feature type="region of interest" description="Disordered" evidence="1">
    <location>
        <begin position="1074"/>
        <end position="1096"/>
    </location>
</feature>
<feature type="region of interest" description="Disordered" evidence="1">
    <location>
        <begin position="1018"/>
        <end position="1039"/>
    </location>
</feature>
<feature type="compositionally biased region" description="Basic residues" evidence="1">
    <location>
        <begin position="1534"/>
        <end position="1548"/>
    </location>
</feature>
<feature type="compositionally biased region" description="Basic and acidic residues" evidence="1">
    <location>
        <begin position="1291"/>
        <end position="1305"/>
    </location>
</feature>
<feature type="region of interest" description="Disordered" evidence="1">
    <location>
        <begin position="781"/>
        <end position="861"/>
    </location>
</feature>
<feature type="region of interest" description="Disordered" evidence="1">
    <location>
        <begin position="303"/>
        <end position="322"/>
    </location>
</feature>
<dbReference type="EMBL" id="HG529683">
    <property type="protein sequence ID" value="CDI56304.1"/>
    <property type="molecule type" value="Genomic_DNA"/>
</dbReference>
<feature type="compositionally biased region" description="Polar residues" evidence="1">
    <location>
        <begin position="638"/>
        <end position="651"/>
    </location>
</feature>